<reference evidence="10" key="1">
    <citation type="journal article" date="2017" name="Appl. Environ. Microbiol.">
        <title>Genomic analysis of Calderihabitans maritimus KKC1, a thermophilic hydrogenogenic carboxydotrophic bacterium isolated from marine sediment.</title>
        <authorList>
            <person name="Omae K."/>
            <person name="Yoneda Y."/>
            <person name="Fukuyama Y."/>
            <person name="Yoshida T."/>
            <person name="Sako Y."/>
        </authorList>
    </citation>
    <scope>NUCLEOTIDE SEQUENCE [LARGE SCALE GENOMIC DNA]</scope>
    <source>
        <strain evidence="10">KKC1</strain>
    </source>
</reference>
<dbReference type="RefSeq" id="WP_088554916.1">
    <property type="nucleotide sequence ID" value="NZ_BDGJ01000168.1"/>
</dbReference>
<protein>
    <recommendedName>
        <fullName evidence="3">cysteine desulfurase</fullName>
        <ecNumber evidence="3">2.8.1.7</ecNumber>
    </recommendedName>
</protein>
<evidence type="ECO:0000256" key="7">
    <source>
        <dbReference type="RuleBase" id="RU004504"/>
    </source>
</evidence>
<dbReference type="InterPro" id="IPR010969">
    <property type="entry name" value="Cys_dSase-rel_unknwn_funct"/>
</dbReference>
<dbReference type="PANTHER" id="PTHR43586">
    <property type="entry name" value="CYSTEINE DESULFURASE"/>
    <property type="match status" value="1"/>
</dbReference>
<evidence type="ECO:0000313" key="10">
    <source>
        <dbReference type="Proteomes" id="UP000197032"/>
    </source>
</evidence>
<dbReference type="AlphaFoldDB" id="A0A1Z5HW75"/>
<gene>
    <name evidence="9" type="ORF">KKC1_27860</name>
</gene>
<dbReference type="Gene3D" id="3.90.1150.10">
    <property type="entry name" value="Aspartate Aminotransferase, domain 1"/>
    <property type="match status" value="1"/>
</dbReference>
<evidence type="ECO:0000259" key="8">
    <source>
        <dbReference type="Pfam" id="PF00266"/>
    </source>
</evidence>
<proteinExistence type="inferred from homology"/>
<keyword evidence="10" id="KW-1185">Reference proteome</keyword>
<comment type="cofactor">
    <cofactor evidence="1 7">
        <name>pyridoxal 5'-phosphate</name>
        <dbReference type="ChEBI" id="CHEBI:597326"/>
    </cofactor>
</comment>
<dbReference type="OrthoDB" id="9804366at2"/>
<dbReference type="PANTHER" id="PTHR43586:SF4">
    <property type="entry name" value="ISOPENICILLIN N EPIMERASE"/>
    <property type="match status" value="1"/>
</dbReference>
<evidence type="ECO:0000256" key="3">
    <source>
        <dbReference type="ARBA" id="ARBA00012239"/>
    </source>
</evidence>
<dbReference type="Gene3D" id="3.40.640.10">
    <property type="entry name" value="Type I PLP-dependent aspartate aminotransferase-like (Major domain)"/>
    <property type="match status" value="1"/>
</dbReference>
<dbReference type="PROSITE" id="PS00595">
    <property type="entry name" value="AA_TRANSFER_CLASS_5"/>
    <property type="match status" value="1"/>
</dbReference>
<dbReference type="InterPro" id="IPR015421">
    <property type="entry name" value="PyrdxlP-dep_Trfase_major"/>
</dbReference>
<evidence type="ECO:0000256" key="5">
    <source>
        <dbReference type="ARBA" id="ARBA00022898"/>
    </source>
</evidence>
<dbReference type="NCBIfam" id="TIGR01977">
    <property type="entry name" value="am_tr_V_EF2568"/>
    <property type="match status" value="1"/>
</dbReference>
<evidence type="ECO:0000256" key="1">
    <source>
        <dbReference type="ARBA" id="ARBA00001933"/>
    </source>
</evidence>
<keyword evidence="4" id="KW-0808">Transferase</keyword>
<keyword evidence="5" id="KW-0663">Pyridoxal phosphate</keyword>
<dbReference type="GO" id="GO:0031071">
    <property type="term" value="F:cysteine desulfurase activity"/>
    <property type="evidence" value="ECO:0007669"/>
    <property type="project" value="UniProtKB-EC"/>
</dbReference>
<evidence type="ECO:0000313" key="9">
    <source>
        <dbReference type="EMBL" id="GAW93658.1"/>
    </source>
</evidence>
<dbReference type="CDD" id="cd06453">
    <property type="entry name" value="SufS_like"/>
    <property type="match status" value="1"/>
</dbReference>
<evidence type="ECO:0000256" key="2">
    <source>
        <dbReference type="ARBA" id="ARBA00010447"/>
    </source>
</evidence>
<dbReference type="Proteomes" id="UP000197032">
    <property type="component" value="Unassembled WGS sequence"/>
</dbReference>
<dbReference type="EC" id="2.8.1.7" evidence="3"/>
<feature type="domain" description="Aminotransferase class V" evidence="8">
    <location>
        <begin position="2"/>
        <end position="367"/>
    </location>
</feature>
<dbReference type="InterPro" id="IPR015422">
    <property type="entry name" value="PyrdxlP-dep_Trfase_small"/>
</dbReference>
<dbReference type="InterPro" id="IPR010970">
    <property type="entry name" value="Cys_dSase_SufS"/>
</dbReference>
<evidence type="ECO:0000256" key="6">
    <source>
        <dbReference type="ARBA" id="ARBA00050776"/>
    </source>
</evidence>
<dbReference type="GO" id="GO:0030170">
    <property type="term" value="F:pyridoxal phosphate binding"/>
    <property type="evidence" value="ECO:0007669"/>
    <property type="project" value="InterPro"/>
</dbReference>
<dbReference type="InterPro" id="IPR015424">
    <property type="entry name" value="PyrdxlP-dep_Trfase"/>
</dbReference>
<dbReference type="GO" id="GO:0006534">
    <property type="term" value="P:cysteine metabolic process"/>
    <property type="evidence" value="ECO:0007669"/>
    <property type="project" value="InterPro"/>
</dbReference>
<comment type="catalytic activity">
    <reaction evidence="6">
        <text>(sulfur carrier)-H + L-cysteine = (sulfur carrier)-SH + L-alanine</text>
        <dbReference type="Rhea" id="RHEA:43892"/>
        <dbReference type="Rhea" id="RHEA-COMP:14737"/>
        <dbReference type="Rhea" id="RHEA-COMP:14739"/>
        <dbReference type="ChEBI" id="CHEBI:29917"/>
        <dbReference type="ChEBI" id="CHEBI:35235"/>
        <dbReference type="ChEBI" id="CHEBI:57972"/>
        <dbReference type="ChEBI" id="CHEBI:64428"/>
        <dbReference type="EC" id="2.8.1.7"/>
    </reaction>
</comment>
<evidence type="ECO:0000256" key="4">
    <source>
        <dbReference type="ARBA" id="ARBA00022679"/>
    </source>
</evidence>
<dbReference type="SUPFAM" id="SSF53383">
    <property type="entry name" value="PLP-dependent transferases"/>
    <property type="match status" value="1"/>
</dbReference>
<name>A0A1Z5HW75_9FIRM</name>
<dbReference type="InterPro" id="IPR020578">
    <property type="entry name" value="Aminotrans_V_PyrdxlP_BS"/>
</dbReference>
<dbReference type="EMBL" id="BDGJ01000168">
    <property type="protein sequence ID" value="GAW93658.1"/>
    <property type="molecule type" value="Genomic_DNA"/>
</dbReference>
<accession>A0A1Z5HW75</accession>
<comment type="caution">
    <text evidence="9">The sequence shown here is derived from an EMBL/GenBank/DDBJ whole genome shotgun (WGS) entry which is preliminary data.</text>
</comment>
<organism evidence="9 10">
    <name type="scientific">Calderihabitans maritimus</name>
    <dbReference type="NCBI Taxonomy" id="1246530"/>
    <lineage>
        <taxon>Bacteria</taxon>
        <taxon>Bacillati</taxon>
        <taxon>Bacillota</taxon>
        <taxon>Clostridia</taxon>
        <taxon>Neomoorellales</taxon>
        <taxon>Calderihabitantaceae</taxon>
        <taxon>Calderihabitans</taxon>
    </lineage>
</organism>
<dbReference type="PIRSF" id="PIRSF005572">
    <property type="entry name" value="NifS"/>
    <property type="match status" value="1"/>
</dbReference>
<sequence>MIYLDNAATTWPKPPEVWQAMENALKISANPGRGGHRLALDAGRIVFEAREKLANFFGVKDPNHIVFTSNATEALNLGIKGLLRPGDHAITSSMEHNSVIRPLNELRKKGVEVTVVECDSQGSLDPEDIRKAIRHNTKLIALTHASNVTGTIMPVEEVAKIAREKDIVFLVDAAQTAGSLKINLEETPIDLLAFSGHKGLLGPPGTGGLYIREGVKLEPLITGGTGSQSELDYQPEVLPERFESGTLNTVGIAGLAAGIDFIEKIGLENIRRHEKELLTRLLSELENIPGIKVYGPKDPELQVAVVSLNIEDRDSGEIAFVLDQVFDIGVRSGLHCAPRAHRTIGTFQQGTVRISCSYFNTVEDIEACLNALKEIVTT</sequence>
<dbReference type="InterPro" id="IPR016454">
    <property type="entry name" value="Cysteine_dSase"/>
</dbReference>
<dbReference type="Pfam" id="PF00266">
    <property type="entry name" value="Aminotran_5"/>
    <property type="match status" value="1"/>
</dbReference>
<comment type="similarity">
    <text evidence="2">Belongs to the class-V pyridoxal-phosphate-dependent aminotransferase family. Csd subfamily.</text>
</comment>
<dbReference type="InterPro" id="IPR000192">
    <property type="entry name" value="Aminotrans_V_dom"/>
</dbReference>